<keyword evidence="3" id="KW-1185">Reference proteome</keyword>
<gene>
    <name evidence="2" type="ORF">CORC01_12505</name>
</gene>
<dbReference type="Proteomes" id="UP000176998">
    <property type="component" value="Unassembled WGS sequence"/>
</dbReference>
<comment type="caution">
    <text evidence="2">The sequence shown here is derived from an EMBL/GenBank/DDBJ whole genome shotgun (WGS) entry which is preliminary data.</text>
</comment>
<evidence type="ECO:0000256" key="1">
    <source>
        <dbReference type="SAM" id="SignalP"/>
    </source>
</evidence>
<accession>A0A1G4ASY1</accession>
<dbReference type="AlphaFoldDB" id="A0A1G4ASY1"/>
<name>A0A1G4ASY1_9PEZI</name>
<dbReference type="GeneID" id="34565635"/>
<dbReference type="EMBL" id="MJBS01000155">
    <property type="protein sequence ID" value="OHE92211.1"/>
    <property type="molecule type" value="Genomic_DNA"/>
</dbReference>
<evidence type="ECO:0000313" key="2">
    <source>
        <dbReference type="EMBL" id="OHE92211.1"/>
    </source>
</evidence>
<feature type="signal peptide" evidence="1">
    <location>
        <begin position="1"/>
        <end position="23"/>
    </location>
</feature>
<protein>
    <submittedName>
        <fullName evidence="2">Uncharacterized protein</fullName>
    </submittedName>
</protein>
<sequence length="66" mass="7411">MSWSHWLFVHSLSGTLLNCYTAARRGPGWILNFGSTQVAGFPFTKLRSRLRALIDGIHARHEISDG</sequence>
<dbReference type="RefSeq" id="XP_022469381.1">
    <property type="nucleotide sequence ID" value="XM_022624125.1"/>
</dbReference>
<proteinExistence type="predicted"/>
<evidence type="ECO:0000313" key="3">
    <source>
        <dbReference type="Proteomes" id="UP000176998"/>
    </source>
</evidence>
<feature type="chain" id="PRO_5009602089" evidence="1">
    <location>
        <begin position="24"/>
        <end position="66"/>
    </location>
</feature>
<organism evidence="2 3">
    <name type="scientific">Colletotrichum orchidophilum</name>
    <dbReference type="NCBI Taxonomy" id="1209926"/>
    <lineage>
        <taxon>Eukaryota</taxon>
        <taxon>Fungi</taxon>
        <taxon>Dikarya</taxon>
        <taxon>Ascomycota</taxon>
        <taxon>Pezizomycotina</taxon>
        <taxon>Sordariomycetes</taxon>
        <taxon>Hypocreomycetidae</taxon>
        <taxon>Glomerellales</taxon>
        <taxon>Glomerellaceae</taxon>
        <taxon>Colletotrichum</taxon>
    </lineage>
</organism>
<keyword evidence="1" id="KW-0732">Signal</keyword>
<reference evidence="2 3" key="1">
    <citation type="submission" date="2016-09" db="EMBL/GenBank/DDBJ databases">
        <authorList>
            <person name="Capua I."/>
            <person name="De Benedictis P."/>
            <person name="Joannis T."/>
            <person name="Lombin L.H."/>
            <person name="Cattoli G."/>
        </authorList>
    </citation>
    <scope>NUCLEOTIDE SEQUENCE [LARGE SCALE GENOMIC DNA]</scope>
    <source>
        <strain evidence="2 3">IMI 309357</strain>
    </source>
</reference>